<evidence type="ECO:0000313" key="10">
    <source>
        <dbReference type="EMBL" id="KII74625.1"/>
    </source>
</evidence>
<dbReference type="EC" id="6.3.5.2" evidence="2"/>
<dbReference type="InterPro" id="IPR025777">
    <property type="entry name" value="GMPS_ATP_PPase_dom"/>
</dbReference>
<comment type="caution">
    <text evidence="10">The sequence shown here is derived from an EMBL/GenBank/DDBJ whole genome shotgun (WGS) entry which is preliminary data.</text>
</comment>
<keyword evidence="3" id="KW-0436">Ligase</keyword>
<accession>A0A0C2NEA5</accession>
<dbReference type="PROSITE" id="PS51553">
    <property type="entry name" value="GMPS_ATP_PPASE"/>
    <property type="match status" value="1"/>
</dbReference>
<comment type="pathway">
    <text evidence="1">Purine metabolism; GMP biosynthesis; GMP from XMP (L-Gln route): step 1/1.</text>
</comment>
<dbReference type="Pfam" id="PF00958">
    <property type="entry name" value="GMP_synt_C"/>
    <property type="match status" value="1"/>
</dbReference>
<keyword evidence="7 8" id="KW-0067">ATP-binding</keyword>
<dbReference type="Proteomes" id="UP000031668">
    <property type="component" value="Unassembled WGS sequence"/>
</dbReference>
<protein>
    <recommendedName>
        <fullName evidence="2">GMP synthase (glutamine-hydrolyzing)</fullName>
        <ecNumber evidence="2">6.3.5.2</ecNumber>
    </recommendedName>
</protein>
<dbReference type="SUPFAM" id="SSF52402">
    <property type="entry name" value="Adenine nucleotide alpha hydrolases-like"/>
    <property type="match status" value="1"/>
</dbReference>
<dbReference type="InterPro" id="IPR029062">
    <property type="entry name" value="Class_I_gatase-like"/>
</dbReference>
<keyword evidence="5 8" id="KW-0332">GMP biosynthesis</keyword>
<dbReference type="OrthoDB" id="1724632at2759"/>
<keyword evidence="6 8" id="KW-0658">Purine biosynthesis</keyword>
<sequence length="670" mass="75970">MEKELDVVLIIGTSLNSSRTVRKIITDLCVQSDSADIYIPSHEIRKQGFKAIIITGDALHPLSEEDKIRFDEDILELGIPILGICTGMELIVSCLGGTVVREQIDEPRISAINIETPCRLYQGLKNVQKVCMTSSIRFEMIPDYLDINTEARTEIASISCEDDELYAVLFQPELPGTENGIEIFKNFLFEIANIKPNYTMDFRISMIERTMKRVKPKDTVICLVSGGLDSTVCAVMVNKTLKNTKYFLLIDHGFLRQDEAVKVRRSLGEFGIDVIVMDETHRFLNSSTFIKPYINYRLLEETDTLKNTQIADCKRQIIGNVFVNVLQRFLSEKGIDIQDVMLVNGTLKLDFDESGSSSMCEVKEFHSFSYNFKLLRQSRKLLEPLKFFYKDEVRKIAFHIGLPESIYNCASFPGPGLAIRVICQEEAEYKVQDGPSDDEAFAEFVANFKSRSSSDEKYARIIKKILTPAEFDSLMKATDENYKIRAFLIPVLTTSFHNGYRSVKNCVVFSSNHTKIRWSSFEIISKIISKYSNGVNRVVYAFGPEIIFPVKAVTITGLTPRPIELVRKAQKIVDDIMEKEKLKIISIFAVILIPIQFDLPDCMGLPFLQHSLVLRPFITDDFVIGVPALPGRDFDEAIIHQISDEVSSLPGISRVLYDLTPKPPATIEWE</sequence>
<dbReference type="Gene3D" id="3.40.50.620">
    <property type="entry name" value="HUPs"/>
    <property type="match status" value="1"/>
</dbReference>
<evidence type="ECO:0000313" key="11">
    <source>
        <dbReference type="Proteomes" id="UP000031668"/>
    </source>
</evidence>
<dbReference type="Gene3D" id="3.30.300.10">
    <property type="match status" value="2"/>
</dbReference>
<dbReference type="AlphaFoldDB" id="A0A0C2NEA5"/>
<feature type="binding site" evidence="8">
    <location>
        <begin position="225"/>
        <end position="231"/>
    </location>
    <ligand>
        <name>ATP</name>
        <dbReference type="ChEBI" id="CHEBI:30616"/>
    </ligand>
</feature>
<dbReference type="InterPro" id="IPR001674">
    <property type="entry name" value="GMP_synth_C"/>
</dbReference>
<dbReference type="GO" id="GO:0003921">
    <property type="term" value="F:GMP synthase activity"/>
    <property type="evidence" value="ECO:0007669"/>
    <property type="project" value="InterPro"/>
</dbReference>
<evidence type="ECO:0000256" key="7">
    <source>
        <dbReference type="ARBA" id="ARBA00022840"/>
    </source>
</evidence>
<keyword evidence="11" id="KW-1185">Reference proteome</keyword>
<evidence type="ECO:0000256" key="5">
    <source>
        <dbReference type="ARBA" id="ARBA00022749"/>
    </source>
</evidence>
<gene>
    <name evidence="10" type="ORF">RF11_00703</name>
</gene>
<organism evidence="10 11">
    <name type="scientific">Thelohanellus kitauei</name>
    <name type="common">Myxosporean</name>
    <dbReference type="NCBI Taxonomy" id="669202"/>
    <lineage>
        <taxon>Eukaryota</taxon>
        <taxon>Metazoa</taxon>
        <taxon>Cnidaria</taxon>
        <taxon>Myxozoa</taxon>
        <taxon>Myxosporea</taxon>
        <taxon>Bivalvulida</taxon>
        <taxon>Platysporina</taxon>
        <taxon>Myxobolidae</taxon>
        <taxon>Thelohanellus</taxon>
    </lineage>
</organism>
<dbReference type="UniPathway" id="UPA00189">
    <property type="reaction ID" value="UER00296"/>
</dbReference>
<reference evidence="10 11" key="1">
    <citation type="journal article" date="2014" name="Genome Biol. Evol.">
        <title>The genome of the myxosporean Thelohanellus kitauei shows adaptations to nutrient acquisition within its fish host.</title>
        <authorList>
            <person name="Yang Y."/>
            <person name="Xiong J."/>
            <person name="Zhou Z."/>
            <person name="Huo F."/>
            <person name="Miao W."/>
            <person name="Ran C."/>
            <person name="Liu Y."/>
            <person name="Zhang J."/>
            <person name="Feng J."/>
            <person name="Wang M."/>
            <person name="Wang M."/>
            <person name="Wang L."/>
            <person name="Yao B."/>
        </authorList>
    </citation>
    <scope>NUCLEOTIDE SEQUENCE [LARGE SCALE GENOMIC DNA]</scope>
    <source>
        <strain evidence="10">Wuqing</strain>
    </source>
</reference>
<evidence type="ECO:0000256" key="2">
    <source>
        <dbReference type="ARBA" id="ARBA00012746"/>
    </source>
</evidence>
<name>A0A0C2NEA5_THEKT</name>
<dbReference type="EMBL" id="JWZT01000332">
    <property type="protein sequence ID" value="KII74625.1"/>
    <property type="molecule type" value="Genomic_DNA"/>
</dbReference>
<dbReference type="Gene3D" id="3.40.50.880">
    <property type="match status" value="1"/>
</dbReference>
<dbReference type="SUPFAM" id="SSF52317">
    <property type="entry name" value="Class I glutamine amidotransferase-like"/>
    <property type="match status" value="1"/>
</dbReference>
<dbReference type="PANTHER" id="PTHR11922">
    <property type="entry name" value="GMP SYNTHASE-RELATED"/>
    <property type="match status" value="1"/>
</dbReference>
<evidence type="ECO:0000256" key="8">
    <source>
        <dbReference type="PROSITE-ProRule" id="PRU00886"/>
    </source>
</evidence>
<evidence type="ECO:0000256" key="4">
    <source>
        <dbReference type="ARBA" id="ARBA00022741"/>
    </source>
</evidence>
<proteinExistence type="predicted"/>
<dbReference type="InterPro" id="IPR014729">
    <property type="entry name" value="Rossmann-like_a/b/a_fold"/>
</dbReference>
<evidence type="ECO:0000256" key="1">
    <source>
        <dbReference type="ARBA" id="ARBA00005153"/>
    </source>
</evidence>
<dbReference type="GO" id="GO:0005829">
    <property type="term" value="C:cytosol"/>
    <property type="evidence" value="ECO:0007669"/>
    <property type="project" value="TreeGrafter"/>
</dbReference>
<evidence type="ECO:0000256" key="6">
    <source>
        <dbReference type="ARBA" id="ARBA00022755"/>
    </source>
</evidence>
<feature type="domain" description="GMPS ATP-PPase" evidence="9">
    <location>
        <begin position="198"/>
        <end position="409"/>
    </location>
</feature>
<dbReference type="PANTHER" id="PTHR11922:SF2">
    <property type="entry name" value="GMP SYNTHASE [GLUTAMINE-HYDROLYZING]"/>
    <property type="match status" value="1"/>
</dbReference>
<evidence type="ECO:0000259" key="9">
    <source>
        <dbReference type="PROSITE" id="PS51553"/>
    </source>
</evidence>
<evidence type="ECO:0000256" key="3">
    <source>
        <dbReference type="ARBA" id="ARBA00022598"/>
    </source>
</evidence>
<dbReference type="PROSITE" id="PS51273">
    <property type="entry name" value="GATASE_TYPE_1"/>
    <property type="match status" value="1"/>
</dbReference>
<keyword evidence="4 8" id="KW-0547">Nucleotide-binding</keyword>
<dbReference type="GO" id="GO:0005524">
    <property type="term" value="F:ATP binding"/>
    <property type="evidence" value="ECO:0007669"/>
    <property type="project" value="UniProtKB-UniRule"/>
</dbReference>
<dbReference type="SUPFAM" id="SSF54810">
    <property type="entry name" value="GMP synthetase C-terminal dimerisation domain"/>
    <property type="match status" value="2"/>
</dbReference>
<dbReference type="Pfam" id="PF00117">
    <property type="entry name" value="GATase"/>
    <property type="match status" value="1"/>
</dbReference>
<dbReference type="InterPro" id="IPR017926">
    <property type="entry name" value="GATASE"/>
</dbReference>